<accession>A0AC61S9V5</accession>
<sequence length="416" mass="45898">MSDITTWICTGCALLCEDIQVYAANGRVEKVEHACMMGKSRVTGCKHIAKPMVDHTEVTIDKAISKAAHILKNAGNPVLYGWGNSTSQAQIAGIELARVLNAVIDSTSSFCQGITINEILQGQMPSCTLEDVREKADVILYWGADPMSSHPRHLSKYSYFPRGDMRQHGYEEDRKAIAIDVRQSRTARICKDMFYRIPPGSDLEFMKALLDALDGKVPKLSFDLDIKRLLELATLLKQCEFGVIFAGLGLVYSIKEDIQILSGLISKLNELSNFSLIPMVGHFNMRGFNHNLFNETGYIHRVKFTDKGPVSGIEFSIIEQLKGNADAILIIGSDPLASLPGALSKRIEDIPLILIDPCENLTTKAADVTIPCKASGIEEGGTAYRMDGEIIELSPFVQSKGMSDEMIIQRIIKEIN</sequence>
<comment type="caution">
    <text evidence="1">The sequence shown here is derived from an EMBL/GenBank/DDBJ whole genome shotgun (WGS) entry which is preliminary data.</text>
</comment>
<protein>
    <submittedName>
        <fullName evidence="1">Formylmethanofuran dehydrogenase subunit B</fullName>
    </submittedName>
</protein>
<dbReference type="EMBL" id="QYBA01000219">
    <property type="protein sequence ID" value="TKY91310.1"/>
    <property type="molecule type" value="Genomic_DNA"/>
</dbReference>
<evidence type="ECO:0000313" key="2">
    <source>
        <dbReference type="Proteomes" id="UP000315423"/>
    </source>
</evidence>
<dbReference type="Proteomes" id="UP000315423">
    <property type="component" value="Unassembled WGS sequence"/>
</dbReference>
<evidence type="ECO:0000313" key="1">
    <source>
        <dbReference type="EMBL" id="TKY91310.1"/>
    </source>
</evidence>
<proteinExistence type="predicted"/>
<name>A0AC61S9V5_9EURY</name>
<gene>
    <name evidence="1" type="ORF">C5S46_06505</name>
</gene>
<reference evidence="1" key="1">
    <citation type="submission" date="2018-09" db="EMBL/GenBank/DDBJ databases">
        <title>A genomic encyclopedia of anaerobic methanotrophic archaea.</title>
        <authorList>
            <person name="Skennerton C.T."/>
            <person name="Chadwick G.L."/>
            <person name="Laso-Perez R."/>
            <person name="Leu A.O."/>
            <person name="Speth D.R."/>
            <person name="Yu H."/>
            <person name="Morgan-Lang C."/>
            <person name="Hatzenpichler R."/>
            <person name="Goudeau D."/>
            <person name="Malmstrom R."/>
            <person name="Woyke T."/>
            <person name="Hallam S."/>
            <person name="Tyson G.W."/>
            <person name="Wegener G."/>
            <person name="Boetius A."/>
            <person name="Orphan V.J."/>
        </authorList>
    </citation>
    <scope>NUCLEOTIDE SEQUENCE</scope>
    <source>
        <strain evidence="1">CONS3730D10UFb2</strain>
    </source>
</reference>
<organism evidence="1 2">
    <name type="scientific">Candidatus Methanomarinus sp</name>
    <dbReference type="NCBI Taxonomy" id="3386244"/>
    <lineage>
        <taxon>Archaea</taxon>
        <taxon>Methanobacteriati</taxon>
        <taxon>Methanobacteriota</taxon>
        <taxon>Stenosarchaea group</taxon>
        <taxon>Methanomicrobia</taxon>
        <taxon>Methanosarcinales</taxon>
        <taxon>ANME-2 cluster</taxon>
        <taxon>Candidatus Methanocomedenaceae</taxon>
        <taxon>Candidatus Methanomarinus</taxon>
    </lineage>
</organism>